<accession>A0A0C9QMI3</accession>
<dbReference type="MEROPS" id="A22.A02"/>
<feature type="transmembrane region" description="Helical" evidence="10">
    <location>
        <begin position="74"/>
        <end position="98"/>
    </location>
</feature>
<comment type="similarity">
    <text evidence="1 10">Belongs to the peptidase A22A family.</text>
</comment>
<dbReference type="InterPro" id="IPR006639">
    <property type="entry name" value="Preselin/SPP"/>
</dbReference>
<feature type="transmembrane region" description="Helical" evidence="10">
    <location>
        <begin position="461"/>
        <end position="484"/>
    </location>
</feature>
<dbReference type="InterPro" id="IPR001108">
    <property type="entry name" value="Peptidase_A22A"/>
</dbReference>
<dbReference type="GO" id="GO:0070765">
    <property type="term" value="C:gamma-secretase complex"/>
    <property type="evidence" value="ECO:0007669"/>
    <property type="project" value="TreeGrafter"/>
</dbReference>
<evidence type="ECO:0000256" key="8">
    <source>
        <dbReference type="ARBA" id="ARBA00059584"/>
    </source>
</evidence>
<keyword evidence="6 10" id="KW-0333">Golgi apparatus</keyword>
<evidence type="ECO:0000256" key="9">
    <source>
        <dbReference type="ARBA" id="ARBA00062638"/>
    </source>
</evidence>
<dbReference type="InterPro" id="IPR042524">
    <property type="entry name" value="Presenilin_C"/>
</dbReference>
<comment type="function">
    <text evidence="8 10">Probable subunit of the gamma-secretase complex, an endoprotease complex that catalyzes the intramembrane cleavage of integral membrane proteins such as Notch receptors.</text>
</comment>
<reference evidence="12" key="1">
    <citation type="submission" date="2015-02" db="EMBL/GenBank/DDBJ databases">
        <title>A transcriptome of Wollemia nobilis - a relic of Gondwana.</title>
        <authorList>
            <person name="Chia J.Y."/>
            <person name="Leong Y.S."/>
            <person name="Abdul Karim S."/>
            <person name="Wan Azmi N."/>
            <person name="Hercus R."/>
            <person name="Croft L."/>
        </authorList>
    </citation>
    <scope>NUCLEOTIDE SEQUENCE</scope>
    <source>
        <strain evidence="12">MaeBrown</strain>
        <tissue evidence="12">Leaf</tissue>
    </source>
</reference>
<feature type="compositionally biased region" description="Low complexity" evidence="11">
    <location>
        <begin position="290"/>
        <end position="302"/>
    </location>
</feature>
<evidence type="ECO:0000256" key="7">
    <source>
        <dbReference type="ARBA" id="ARBA00023136"/>
    </source>
</evidence>
<feature type="transmembrane region" description="Helical" evidence="10">
    <location>
        <begin position="426"/>
        <end position="446"/>
    </location>
</feature>
<feature type="transmembrane region" description="Helical" evidence="10">
    <location>
        <begin position="138"/>
        <end position="157"/>
    </location>
</feature>
<dbReference type="GO" id="GO:0042500">
    <property type="term" value="F:aspartic endopeptidase activity, intramembrane cleaving"/>
    <property type="evidence" value="ECO:0007669"/>
    <property type="project" value="InterPro"/>
</dbReference>
<comment type="subcellular location">
    <subcellularLocation>
        <location evidence="10">Endoplasmic reticulum membrane</location>
        <topology evidence="10">Multi-pass membrane protein</topology>
    </subcellularLocation>
    <subcellularLocation>
        <location evidence="10">Golgi apparatus membrane</location>
        <topology evidence="10">Multi-pass membrane protein</topology>
    </subcellularLocation>
</comment>
<dbReference type="GO" id="GO:0005789">
    <property type="term" value="C:endoplasmic reticulum membrane"/>
    <property type="evidence" value="ECO:0007669"/>
    <property type="project" value="UniProtKB-SubCell"/>
</dbReference>
<feature type="compositionally biased region" description="Basic and acidic residues" evidence="11">
    <location>
        <begin position="357"/>
        <end position="372"/>
    </location>
</feature>
<proteinExistence type="inferred from homology"/>
<feature type="transmembrane region" description="Helical" evidence="10">
    <location>
        <begin position="110"/>
        <end position="132"/>
    </location>
</feature>
<evidence type="ECO:0000256" key="4">
    <source>
        <dbReference type="ARBA" id="ARBA00022976"/>
    </source>
</evidence>
<evidence type="ECO:0000256" key="6">
    <source>
        <dbReference type="ARBA" id="ARBA00023034"/>
    </source>
</evidence>
<evidence type="ECO:0000256" key="1">
    <source>
        <dbReference type="ARBA" id="ARBA00008604"/>
    </source>
</evidence>
<keyword evidence="3 10" id="KW-0256">Endoplasmic reticulum</keyword>
<organism evidence="12">
    <name type="scientific">Wollemia nobilis</name>
    <dbReference type="NCBI Taxonomy" id="56998"/>
    <lineage>
        <taxon>Eukaryota</taxon>
        <taxon>Viridiplantae</taxon>
        <taxon>Streptophyta</taxon>
        <taxon>Embryophyta</taxon>
        <taxon>Tracheophyta</taxon>
        <taxon>Spermatophyta</taxon>
        <taxon>Pinopsida</taxon>
        <taxon>Pinidae</taxon>
        <taxon>Conifers II</taxon>
        <taxon>Araucariales</taxon>
        <taxon>Araucariaceae</taxon>
        <taxon>Wollemia</taxon>
    </lineage>
</organism>
<sequence length="485" mass="52717">MDRGGIKNRSILDGLGEEIVRIVSPVSVCMLLVVVLVSILNNSSSSSSSSITTIATLIYNEKSSDSDWEKFGGALLNALVFVVVVTVVTFLLVCLFYYRCTRFLRFYMTFASFIVLAYMGGGVAILLIQALSIPIDCITFGIVLFNFAVVGVISVFLCKVPIVFTQGYLVLIGVLVAYWFTILPEWTTWVLLVAMAIYDIVAVLIPGGPLRILVELAMSRDEEIPALIYEARPVATDSRVGHENVATTEEPSNALMVPSLMERGENMQRPRGIWKKPRDSGSALWKSLNSGGEESAASASGSLTHGNSAQDLSLMVAEEEERHGGESTTDEELLNHQMGSNSSRLGDRQVGSSEMSELERLLDHSDGERRPNEVVQPNGVVELADGHEDGGLGLSASGAIKLGLGDFIFYSVLVGRAAMYDYMTVYACYLAIIAGLGVTLILLAFFQKALPALPVSISLGVLFYFLTRLLLEAFVVQITVHLLLF</sequence>
<dbReference type="GO" id="GO:0016485">
    <property type="term" value="P:protein processing"/>
    <property type="evidence" value="ECO:0007669"/>
    <property type="project" value="InterPro"/>
</dbReference>
<keyword evidence="10" id="KW-0378">Hydrolase</keyword>
<comment type="subunit">
    <text evidence="9">Homodimer. Probable component of the gamma-secretase complex, a complex composed of a presenilin homodimer, nicastrin, APH1 and PEN2.</text>
</comment>
<feature type="transmembrane region" description="Helical" evidence="10">
    <location>
        <begin position="20"/>
        <end position="40"/>
    </location>
</feature>
<dbReference type="GO" id="GO:0007219">
    <property type="term" value="P:Notch signaling pathway"/>
    <property type="evidence" value="ECO:0007669"/>
    <property type="project" value="UniProtKB-KW"/>
</dbReference>
<dbReference type="GO" id="GO:0000139">
    <property type="term" value="C:Golgi membrane"/>
    <property type="evidence" value="ECO:0007669"/>
    <property type="project" value="UniProtKB-SubCell"/>
</dbReference>
<dbReference type="AlphaFoldDB" id="A0A0C9QMI3"/>
<dbReference type="PRINTS" id="PR01072">
    <property type="entry name" value="PRESENILIN"/>
</dbReference>
<dbReference type="Gene3D" id="1.10.472.100">
    <property type="entry name" value="Presenilin"/>
    <property type="match status" value="1"/>
</dbReference>
<dbReference type="SMART" id="SM00730">
    <property type="entry name" value="PSN"/>
    <property type="match status" value="1"/>
</dbReference>
<evidence type="ECO:0000313" key="12">
    <source>
        <dbReference type="EMBL" id="JAG85865.1"/>
    </source>
</evidence>
<evidence type="ECO:0000256" key="10">
    <source>
        <dbReference type="RuleBase" id="RU361148"/>
    </source>
</evidence>
<dbReference type="EMBL" id="GCHU01022031">
    <property type="protein sequence ID" value="JAG85865.1"/>
    <property type="molecule type" value="Transcribed_RNA"/>
</dbReference>
<dbReference type="GO" id="GO:0005798">
    <property type="term" value="C:Golgi-associated vesicle"/>
    <property type="evidence" value="ECO:0007669"/>
    <property type="project" value="UniProtKB-ARBA"/>
</dbReference>
<evidence type="ECO:0000256" key="5">
    <source>
        <dbReference type="ARBA" id="ARBA00022989"/>
    </source>
</evidence>
<dbReference type="FunFam" id="1.10.472.100:FF:000002">
    <property type="entry name" value="Presenilin"/>
    <property type="match status" value="1"/>
</dbReference>
<feature type="compositionally biased region" description="Polar residues" evidence="11">
    <location>
        <begin position="337"/>
        <end position="355"/>
    </location>
</feature>
<dbReference type="PANTHER" id="PTHR10202:SF13">
    <property type="entry name" value="PRESENILIN HOMOLOG"/>
    <property type="match status" value="1"/>
</dbReference>
<name>A0A0C9QMI3_9CONI</name>
<dbReference type="Pfam" id="PF01080">
    <property type="entry name" value="Presenilin"/>
    <property type="match status" value="1"/>
</dbReference>
<evidence type="ECO:0000256" key="11">
    <source>
        <dbReference type="SAM" id="MobiDB-lite"/>
    </source>
</evidence>
<feature type="transmembrane region" description="Helical" evidence="10">
    <location>
        <begin position="162"/>
        <end position="180"/>
    </location>
</feature>
<comment type="domain">
    <text evidence="10">The PAL motif is required for normal active site conformation.</text>
</comment>
<keyword evidence="10" id="KW-0645">Protease</keyword>
<dbReference type="PANTHER" id="PTHR10202">
    <property type="entry name" value="PRESENILIN"/>
    <property type="match status" value="1"/>
</dbReference>
<evidence type="ECO:0000256" key="3">
    <source>
        <dbReference type="ARBA" id="ARBA00022824"/>
    </source>
</evidence>
<evidence type="ECO:0000256" key="2">
    <source>
        <dbReference type="ARBA" id="ARBA00022692"/>
    </source>
</evidence>
<protein>
    <recommendedName>
        <fullName evidence="10">Presenilin</fullName>
        <ecNumber evidence="10">3.4.23.-</ecNumber>
    </recommendedName>
</protein>
<keyword evidence="5 10" id="KW-1133">Transmembrane helix</keyword>
<dbReference type="GO" id="GO:0006509">
    <property type="term" value="P:membrane protein ectodomain proteolysis"/>
    <property type="evidence" value="ECO:0007669"/>
    <property type="project" value="TreeGrafter"/>
</dbReference>
<feature type="region of interest" description="Disordered" evidence="11">
    <location>
        <begin position="267"/>
        <end position="374"/>
    </location>
</feature>
<keyword evidence="2 10" id="KW-0812">Transmembrane</keyword>
<keyword evidence="4 10" id="KW-0914">Notch signaling pathway</keyword>
<feature type="transmembrane region" description="Helical" evidence="10">
    <location>
        <begin position="186"/>
        <end position="205"/>
    </location>
</feature>
<dbReference type="EC" id="3.4.23.-" evidence="10"/>
<keyword evidence="7 10" id="KW-0472">Membrane</keyword>